<accession>A0A5C6FN97</accession>
<dbReference type="Pfam" id="PF13730">
    <property type="entry name" value="HTH_36"/>
    <property type="match status" value="1"/>
</dbReference>
<feature type="compositionally biased region" description="Basic residues" evidence="1">
    <location>
        <begin position="139"/>
        <end position="162"/>
    </location>
</feature>
<proteinExistence type="predicted"/>
<dbReference type="SUPFAM" id="SSF46785">
    <property type="entry name" value="Winged helix' DNA-binding domain"/>
    <property type="match status" value="1"/>
</dbReference>
<dbReference type="EMBL" id="SJPZ01000002">
    <property type="protein sequence ID" value="TWU61976.1"/>
    <property type="molecule type" value="Genomic_DNA"/>
</dbReference>
<dbReference type="Proteomes" id="UP000316476">
    <property type="component" value="Unassembled WGS sequence"/>
</dbReference>
<dbReference type="AlphaFoldDB" id="A0A5C6FN97"/>
<comment type="caution">
    <text evidence="2">The sequence shown here is derived from an EMBL/GenBank/DDBJ whole genome shotgun (WGS) entry which is preliminary data.</text>
</comment>
<evidence type="ECO:0000313" key="3">
    <source>
        <dbReference type="Proteomes" id="UP000316476"/>
    </source>
</evidence>
<evidence type="ECO:0000256" key="1">
    <source>
        <dbReference type="SAM" id="MobiDB-lite"/>
    </source>
</evidence>
<protein>
    <submittedName>
        <fullName evidence="2">MarR family protein</fullName>
    </submittedName>
</protein>
<dbReference type="RefSeq" id="WP_146414736.1">
    <property type="nucleotide sequence ID" value="NZ_SJPZ01000002.1"/>
</dbReference>
<name>A0A5C6FN97_9PLAN</name>
<dbReference type="InterPro" id="IPR036390">
    <property type="entry name" value="WH_DNA-bd_sf"/>
</dbReference>
<organism evidence="2 3">
    <name type="scientific">Crateriforma conspicua</name>
    <dbReference type="NCBI Taxonomy" id="2527996"/>
    <lineage>
        <taxon>Bacteria</taxon>
        <taxon>Pseudomonadati</taxon>
        <taxon>Planctomycetota</taxon>
        <taxon>Planctomycetia</taxon>
        <taxon>Planctomycetales</taxon>
        <taxon>Planctomycetaceae</taxon>
        <taxon>Crateriforma</taxon>
    </lineage>
</organism>
<feature type="region of interest" description="Disordered" evidence="1">
    <location>
        <begin position="135"/>
        <end position="162"/>
    </location>
</feature>
<reference evidence="2 3" key="1">
    <citation type="submission" date="2019-02" db="EMBL/GenBank/DDBJ databases">
        <title>Deep-cultivation of Planctomycetes and their phenomic and genomic characterization uncovers novel biology.</title>
        <authorList>
            <person name="Wiegand S."/>
            <person name="Jogler M."/>
            <person name="Boedeker C."/>
            <person name="Pinto D."/>
            <person name="Vollmers J."/>
            <person name="Rivas-Marin E."/>
            <person name="Kohn T."/>
            <person name="Peeters S.H."/>
            <person name="Heuer A."/>
            <person name="Rast P."/>
            <person name="Oberbeckmann S."/>
            <person name="Bunk B."/>
            <person name="Jeske O."/>
            <person name="Meyerdierks A."/>
            <person name="Storesund J.E."/>
            <person name="Kallscheuer N."/>
            <person name="Luecker S."/>
            <person name="Lage O.M."/>
            <person name="Pohl T."/>
            <person name="Merkel B.J."/>
            <person name="Hornburger P."/>
            <person name="Mueller R.-W."/>
            <person name="Bruemmer F."/>
            <person name="Labrenz M."/>
            <person name="Spormann A.M."/>
            <person name="Op Den Camp H."/>
            <person name="Overmann J."/>
            <person name="Amann R."/>
            <person name="Jetten M.S.M."/>
            <person name="Mascher T."/>
            <person name="Medema M.H."/>
            <person name="Devos D.P."/>
            <person name="Kaster A.-K."/>
            <person name="Ovreas L."/>
            <person name="Rohde M."/>
            <person name="Galperin M.Y."/>
            <person name="Jogler C."/>
        </authorList>
    </citation>
    <scope>NUCLEOTIDE SEQUENCE [LARGE SCALE GENOMIC DNA]</scope>
    <source>
        <strain evidence="2 3">V7</strain>
    </source>
</reference>
<gene>
    <name evidence="2" type="ORF">V7x_36670</name>
</gene>
<sequence length="162" mass="18590">MPARVKKKKPAQSERENVKKWGKVIAQSWTFVPSILLEKQTELGLTPRELNILLQLFRHWWKADAPPFPSHATIAEACGCDRSTVQRTLKRLEKRGLIETTHRTDAKHGGRTSNEYGFGGLIKEATYLAEEVAEERAQQSKRRKTTKKKLSKSRKGLRVVRE</sequence>
<dbReference type="InterPro" id="IPR036388">
    <property type="entry name" value="WH-like_DNA-bd_sf"/>
</dbReference>
<dbReference type="Gene3D" id="1.10.10.10">
    <property type="entry name" value="Winged helix-like DNA-binding domain superfamily/Winged helix DNA-binding domain"/>
    <property type="match status" value="1"/>
</dbReference>
<evidence type="ECO:0000313" key="2">
    <source>
        <dbReference type="EMBL" id="TWU61976.1"/>
    </source>
</evidence>
<dbReference type="OrthoDB" id="9799748at2"/>